<reference evidence="2 3" key="1">
    <citation type="journal article" date="2018" name="Front. Plant Sci.">
        <title>Red Clover (Trifolium pratense) and Zigzag Clover (T. medium) - A Picture of Genomic Similarities and Differences.</title>
        <authorList>
            <person name="Dluhosova J."/>
            <person name="Istvanek J."/>
            <person name="Nedelnik J."/>
            <person name="Repkova J."/>
        </authorList>
    </citation>
    <scope>NUCLEOTIDE SEQUENCE [LARGE SCALE GENOMIC DNA]</scope>
    <source>
        <strain evidence="3">cv. 10/8</strain>
        <tissue evidence="2">Leaf</tissue>
    </source>
</reference>
<organism evidence="2 3">
    <name type="scientific">Trifolium medium</name>
    <dbReference type="NCBI Taxonomy" id="97028"/>
    <lineage>
        <taxon>Eukaryota</taxon>
        <taxon>Viridiplantae</taxon>
        <taxon>Streptophyta</taxon>
        <taxon>Embryophyta</taxon>
        <taxon>Tracheophyta</taxon>
        <taxon>Spermatophyta</taxon>
        <taxon>Magnoliopsida</taxon>
        <taxon>eudicotyledons</taxon>
        <taxon>Gunneridae</taxon>
        <taxon>Pentapetalae</taxon>
        <taxon>rosids</taxon>
        <taxon>fabids</taxon>
        <taxon>Fabales</taxon>
        <taxon>Fabaceae</taxon>
        <taxon>Papilionoideae</taxon>
        <taxon>50 kb inversion clade</taxon>
        <taxon>NPAAA clade</taxon>
        <taxon>Hologalegina</taxon>
        <taxon>IRL clade</taxon>
        <taxon>Trifolieae</taxon>
        <taxon>Trifolium</taxon>
    </lineage>
</organism>
<accession>A0A392W5S6</accession>
<feature type="non-terminal residue" evidence="2">
    <location>
        <position position="53"/>
    </location>
</feature>
<feature type="compositionally biased region" description="Low complexity" evidence="1">
    <location>
        <begin position="41"/>
        <end position="53"/>
    </location>
</feature>
<dbReference type="EMBL" id="LXQA011344941">
    <property type="protein sequence ID" value="MCI94020.1"/>
    <property type="molecule type" value="Genomic_DNA"/>
</dbReference>
<dbReference type="AlphaFoldDB" id="A0A392W5S6"/>
<feature type="compositionally biased region" description="Polar residues" evidence="1">
    <location>
        <begin position="31"/>
        <end position="40"/>
    </location>
</feature>
<feature type="region of interest" description="Disordered" evidence="1">
    <location>
        <begin position="26"/>
        <end position="53"/>
    </location>
</feature>
<evidence type="ECO:0000313" key="3">
    <source>
        <dbReference type="Proteomes" id="UP000265520"/>
    </source>
</evidence>
<name>A0A392W5S6_9FABA</name>
<sequence>MSFATPNPYPPHLLPPYHHFARVHTAAPSGDHTSPSSILHTTAVAGSTGTTTH</sequence>
<keyword evidence="3" id="KW-1185">Reference proteome</keyword>
<dbReference type="Proteomes" id="UP000265520">
    <property type="component" value="Unassembled WGS sequence"/>
</dbReference>
<proteinExistence type="predicted"/>
<comment type="caution">
    <text evidence="2">The sequence shown here is derived from an EMBL/GenBank/DDBJ whole genome shotgun (WGS) entry which is preliminary data.</text>
</comment>
<protein>
    <submittedName>
        <fullName evidence="2">Uncharacterized protein</fullName>
    </submittedName>
</protein>
<evidence type="ECO:0000256" key="1">
    <source>
        <dbReference type="SAM" id="MobiDB-lite"/>
    </source>
</evidence>
<evidence type="ECO:0000313" key="2">
    <source>
        <dbReference type="EMBL" id="MCI94020.1"/>
    </source>
</evidence>